<keyword evidence="1" id="KW-0812">Transmembrane</keyword>
<gene>
    <name evidence="2" type="ORF">K0U00_30660</name>
</gene>
<dbReference type="Proteomes" id="UP001519887">
    <property type="component" value="Unassembled WGS sequence"/>
</dbReference>
<evidence type="ECO:0000256" key="1">
    <source>
        <dbReference type="SAM" id="Phobius"/>
    </source>
</evidence>
<dbReference type="EMBL" id="JAHZIK010001186">
    <property type="protein sequence ID" value="MBW7458411.1"/>
    <property type="molecule type" value="Genomic_DNA"/>
</dbReference>
<keyword evidence="3" id="KW-1185">Reference proteome</keyword>
<dbReference type="SUPFAM" id="SSF103473">
    <property type="entry name" value="MFS general substrate transporter"/>
    <property type="match status" value="1"/>
</dbReference>
<evidence type="ECO:0000313" key="3">
    <source>
        <dbReference type="Proteomes" id="UP001519887"/>
    </source>
</evidence>
<keyword evidence="1" id="KW-1133">Transmembrane helix</keyword>
<dbReference type="InterPro" id="IPR036259">
    <property type="entry name" value="MFS_trans_sf"/>
</dbReference>
<feature type="non-terminal residue" evidence="2">
    <location>
        <position position="1"/>
    </location>
</feature>
<evidence type="ECO:0000313" key="2">
    <source>
        <dbReference type="EMBL" id="MBW7458411.1"/>
    </source>
</evidence>
<reference evidence="2 3" key="1">
    <citation type="submission" date="2021-07" db="EMBL/GenBank/DDBJ databases">
        <title>Paenibacillus radiodurans sp. nov., isolated from the southeastern edge of Tengger Desert.</title>
        <authorList>
            <person name="Zhang G."/>
        </authorList>
    </citation>
    <scope>NUCLEOTIDE SEQUENCE [LARGE SCALE GENOMIC DNA]</scope>
    <source>
        <strain evidence="2 3">CCM 7311</strain>
    </source>
</reference>
<name>A0ABS7CBU7_9BACL</name>
<comment type="caution">
    <text evidence="2">The sequence shown here is derived from an EMBL/GenBank/DDBJ whole genome shotgun (WGS) entry which is preliminary data.</text>
</comment>
<organism evidence="2 3">
    <name type="scientific">Paenibacillus sepulcri</name>
    <dbReference type="NCBI Taxonomy" id="359917"/>
    <lineage>
        <taxon>Bacteria</taxon>
        <taxon>Bacillati</taxon>
        <taxon>Bacillota</taxon>
        <taxon>Bacilli</taxon>
        <taxon>Bacillales</taxon>
        <taxon>Paenibacillaceae</taxon>
        <taxon>Paenibacillus</taxon>
    </lineage>
</organism>
<proteinExistence type="predicted"/>
<feature type="transmembrane region" description="Helical" evidence="1">
    <location>
        <begin position="44"/>
        <end position="67"/>
    </location>
</feature>
<protein>
    <submittedName>
        <fullName evidence="2">MFS transporter</fullName>
    </submittedName>
</protein>
<sequence>QYHLISLAPEASGIMLSLNSSVLQLAMAAGAGIGGVIVEQSSLASISWIGAAGVAVSAGIATISLRLSRSRSASLQKTVEEKSLQELGA</sequence>
<keyword evidence="1" id="KW-0472">Membrane</keyword>
<dbReference type="Gene3D" id="1.20.1250.20">
    <property type="entry name" value="MFS general substrate transporter like domains"/>
    <property type="match status" value="1"/>
</dbReference>
<feature type="transmembrane region" description="Helical" evidence="1">
    <location>
        <begin position="21"/>
        <end position="38"/>
    </location>
</feature>
<accession>A0ABS7CBU7</accession>